<sequence>MYTVALHTLLGMSKVETHEQLKAQDLLVEFRKNTGQAAFLSHEWLDIGHPDAECKQMRVLQDALKHMMGNLHSIPVDLVSEGFGEGVKPLPTSKLSGPLFFWYDYFSCPQMDDEWSRGVLLDAINSIPAYVDECSFFFALVPVLEHPNHVLTPSSWHHRGWCRLERTCRELSKDHSWIMVKSPTEIELITSATASMLAGSGPVGEGLFSVEEDRLKLGPVLRIVLKRKLLSLLKSQNWPGYRALLNQQAMMLRGMDCDFFSPEVPEGLGQDGQGQIDPSPSRVAGFLHQNGFR</sequence>
<evidence type="ECO:0000313" key="1">
    <source>
        <dbReference type="EMBL" id="CAI3978563.1"/>
    </source>
</evidence>
<dbReference type="EMBL" id="CAMXCT030000422">
    <property type="protein sequence ID" value="CAL4765875.1"/>
    <property type="molecule type" value="Genomic_DNA"/>
</dbReference>
<dbReference type="AlphaFoldDB" id="A0A9P1BUB8"/>
<evidence type="ECO:0000313" key="2">
    <source>
        <dbReference type="EMBL" id="CAL1131938.1"/>
    </source>
</evidence>
<reference evidence="1" key="1">
    <citation type="submission" date="2022-10" db="EMBL/GenBank/DDBJ databases">
        <authorList>
            <person name="Chen Y."/>
            <person name="Dougan E. K."/>
            <person name="Chan C."/>
            <person name="Rhodes N."/>
            <person name="Thang M."/>
        </authorList>
    </citation>
    <scope>NUCLEOTIDE SEQUENCE</scope>
</reference>
<dbReference type="OrthoDB" id="442864at2759"/>
<name>A0A9P1BUB8_9DINO</name>
<evidence type="ECO:0000313" key="4">
    <source>
        <dbReference type="Proteomes" id="UP001152797"/>
    </source>
</evidence>
<dbReference type="Proteomes" id="UP001152797">
    <property type="component" value="Unassembled WGS sequence"/>
</dbReference>
<gene>
    <name evidence="1" type="ORF">C1SCF055_LOCUS6605</name>
</gene>
<keyword evidence="4" id="KW-1185">Reference proteome</keyword>
<accession>A0A9P1BUB8</accession>
<protein>
    <submittedName>
        <fullName evidence="3">Ankyrin repeat and sterile alpha motif domain-containing protein 1B</fullName>
    </submittedName>
</protein>
<comment type="caution">
    <text evidence="1">The sequence shown here is derived from an EMBL/GenBank/DDBJ whole genome shotgun (WGS) entry which is preliminary data.</text>
</comment>
<reference evidence="2" key="2">
    <citation type="submission" date="2024-04" db="EMBL/GenBank/DDBJ databases">
        <authorList>
            <person name="Chen Y."/>
            <person name="Shah S."/>
            <person name="Dougan E. K."/>
            <person name="Thang M."/>
            <person name="Chan C."/>
        </authorList>
    </citation>
    <scope>NUCLEOTIDE SEQUENCE [LARGE SCALE GENOMIC DNA]</scope>
</reference>
<dbReference type="EMBL" id="CAMXCT020000422">
    <property type="protein sequence ID" value="CAL1131938.1"/>
    <property type="molecule type" value="Genomic_DNA"/>
</dbReference>
<organism evidence="1">
    <name type="scientific">Cladocopium goreaui</name>
    <dbReference type="NCBI Taxonomy" id="2562237"/>
    <lineage>
        <taxon>Eukaryota</taxon>
        <taxon>Sar</taxon>
        <taxon>Alveolata</taxon>
        <taxon>Dinophyceae</taxon>
        <taxon>Suessiales</taxon>
        <taxon>Symbiodiniaceae</taxon>
        <taxon>Cladocopium</taxon>
    </lineage>
</organism>
<dbReference type="EMBL" id="CAMXCT010000422">
    <property type="protein sequence ID" value="CAI3978563.1"/>
    <property type="molecule type" value="Genomic_DNA"/>
</dbReference>
<evidence type="ECO:0000313" key="3">
    <source>
        <dbReference type="EMBL" id="CAL4765875.1"/>
    </source>
</evidence>
<proteinExistence type="predicted"/>